<evidence type="ECO:0000259" key="1">
    <source>
        <dbReference type="Pfam" id="PF21686"/>
    </source>
</evidence>
<dbReference type="Proteomes" id="UP001500618">
    <property type="component" value="Unassembled WGS sequence"/>
</dbReference>
<dbReference type="NCBIfam" id="TIGR02778">
    <property type="entry name" value="ligD_pol"/>
    <property type="match status" value="1"/>
</dbReference>
<dbReference type="EMBL" id="BAAANY010000021">
    <property type="protein sequence ID" value="GAA1698746.1"/>
    <property type="molecule type" value="Genomic_DNA"/>
</dbReference>
<dbReference type="InterPro" id="IPR014145">
    <property type="entry name" value="LigD_pol_dom"/>
</dbReference>
<comment type="caution">
    <text evidence="2">The sequence shown here is derived from an EMBL/GenBank/DDBJ whole genome shotgun (WGS) entry which is preliminary data.</text>
</comment>
<dbReference type="InterPro" id="IPR052171">
    <property type="entry name" value="NHEJ_LigD"/>
</dbReference>
<protein>
    <recommendedName>
        <fullName evidence="1">DNA ligase D polymerase domain-containing protein</fullName>
    </recommendedName>
</protein>
<dbReference type="CDD" id="cd04863">
    <property type="entry name" value="MtLigD_Pol_like"/>
    <property type="match status" value="1"/>
</dbReference>
<dbReference type="Gene3D" id="3.90.920.10">
    <property type="entry name" value="DNA primase, PRIM domain"/>
    <property type="match status" value="1"/>
</dbReference>
<reference evidence="2 3" key="1">
    <citation type="journal article" date="2019" name="Int. J. Syst. Evol. Microbiol.">
        <title>The Global Catalogue of Microorganisms (GCM) 10K type strain sequencing project: providing services to taxonomists for standard genome sequencing and annotation.</title>
        <authorList>
            <consortium name="The Broad Institute Genomics Platform"/>
            <consortium name="The Broad Institute Genome Sequencing Center for Infectious Disease"/>
            <person name="Wu L."/>
            <person name="Ma J."/>
        </authorList>
    </citation>
    <scope>NUCLEOTIDE SEQUENCE [LARGE SCALE GENOMIC DNA]</scope>
    <source>
        <strain evidence="2 3">JCM 14718</strain>
    </source>
</reference>
<name>A0ABN2I4Y6_9ACTN</name>
<evidence type="ECO:0000313" key="3">
    <source>
        <dbReference type="Proteomes" id="UP001500618"/>
    </source>
</evidence>
<sequence>MSDTVTVEIEGRKLRLSNLDKVLYPKSRTTKGEVIDYYSRIAPVMLPHLAGRPVTRKRWPDGVAKQPFFEKNMPRGTPSWIRTVNLPVPGSTMDRETIDFVVLADLAGLVWSANLAALELHVPQWKVGPRGAAKHPDLLVVDLDPGDGAGLADCMEVAVLVRDRMAQDGLTTYPKTSGNKGMQLYAPVSAKQDSSVVSAYAHAIADELAEKHPRKILSQMTKALRRGKIFIDWSQNNAAKTTVAAYSLRGRERPTVSTPLTWDEVEAAEPVMFEPVEVLDRVEEYGDLLADLTNAGPRVPA</sequence>
<gene>
    <name evidence="2" type="ORF">GCM10009765_55200</name>
</gene>
<proteinExistence type="predicted"/>
<dbReference type="RefSeq" id="WP_344313309.1">
    <property type="nucleotide sequence ID" value="NZ_BAAANY010000021.1"/>
</dbReference>
<keyword evidence="3" id="KW-1185">Reference proteome</keyword>
<dbReference type="PANTHER" id="PTHR42705">
    <property type="entry name" value="BIFUNCTIONAL NON-HOMOLOGOUS END JOINING PROTEIN LIGD"/>
    <property type="match status" value="1"/>
</dbReference>
<dbReference type="Pfam" id="PF21686">
    <property type="entry name" value="LigD_Prim-Pol"/>
    <property type="match status" value="1"/>
</dbReference>
<dbReference type="InterPro" id="IPR033649">
    <property type="entry name" value="MtLigD_Pol-like"/>
</dbReference>
<evidence type="ECO:0000313" key="2">
    <source>
        <dbReference type="EMBL" id="GAA1698746.1"/>
    </source>
</evidence>
<dbReference type="PANTHER" id="PTHR42705:SF2">
    <property type="entry name" value="BIFUNCTIONAL NON-HOMOLOGOUS END JOINING PROTEIN LIGD"/>
    <property type="match status" value="1"/>
</dbReference>
<organism evidence="2 3">
    <name type="scientific">Fodinicola feengrottensis</name>
    <dbReference type="NCBI Taxonomy" id="435914"/>
    <lineage>
        <taxon>Bacteria</taxon>
        <taxon>Bacillati</taxon>
        <taxon>Actinomycetota</taxon>
        <taxon>Actinomycetes</taxon>
        <taxon>Mycobacteriales</taxon>
        <taxon>Fodinicola</taxon>
    </lineage>
</organism>
<accession>A0ABN2I4Y6</accession>
<feature type="domain" description="DNA ligase D polymerase" evidence="1">
    <location>
        <begin position="30"/>
        <end position="288"/>
    </location>
</feature>